<protein>
    <submittedName>
        <fullName evidence="1">Uncharacterized protein</fullName>
    </submittedName>
</protein>
<dbReference type="Proteomes" id="UP000218387">
    <property type="component" value="Chromosome"/>
</dbReference>
<dbReference type="RefSeq" id="WP_096919955.1">
    <property type="nucleotide sequence ID" value="NZ_CP029487.1"/>
</dbReference>
<proteinExistence type="predicted"/>
<dbReference type="KEGG" id="emt:CPZ25_006890"/>
<dbReference type="GO" id="GO:0003677">
    <property type="term" value="F:DNA binding"/>
    <property type="evidence" value="ECO:0007669"/>
    <property type="project" value="InterPro"/>
</dbReference>
<evidence type="ECO:0000313" key="1">
    <source>
        <dbReference type="EMBL" id="QCT71061.1"/>
    </source>
</evidence>
<sequence>MAHRKKVGEKYGRLTIIEKLPSVVKSGQTRSLFKCRCDCGKIVDVTGDTLGWSVNSCGCLQEESRKKIIPEGTRFGRLRVKGIDRLEKGRGYYYKCECDCGNFTVVRGDALRDGTTSSCGCYHDELFREHKPNYSEMFVEGTQIGKIKSNKVAQNSTSGVKGVTWHSRIGKWQTRIQFKGKMYHLGYFDNIDKAKKVRKQAEEELYGDFLKWYEEEHQKEKS</sequence>
<name>A0A4P9C8H1_EUBML</name>
<accession>A0A4P9C8H1</accession>
<dbReference type="SUPFAM" id="SSF54171">
    <property type="entry name" value="DNA-binding domain"/>
    <property type="match status" value="1"/>
</dbReference>
<gene>
    <name evidence="1" type="ORF">CPZ25_006890</name>
</gene>
<evidence type="ECO:0000313" key="2">
    <source>
        <dbReference type="Proteomes" id="UP000218387"/>
    </source>
</evidence>
<dbReference type="AlphaFoldDB" id="A0A4P9C8H1"/>
<keyword evidence="2" id="KW-1185">Reference proteome</keyword>
<reference evidence="1 2" key="1">
    <citation type="submission" date="2018-05" db="EMBL/GenBank/DDBJ databases">
        <title>Genome comparison of Eubacterium sp.</title>
        <authorList>
            <person name="Feng Y."/>
            <person name="Sanchez-Andrea I."/>
            <person name="Stams A.J.M."/>
            <person name="De Vos W.M."/>
        </authorList>
    </citation>
    <scope>NUCLEOTIDE SEQUENCE [LARGE SCALE GENOMIC DNA]</scope>
    <source>
        <strain evidence="1 2">YI</strain>
    </source>
</reference>
<dbReference type="EMBL" id="CP029487">
    <property type="protein sequence ID" value="QCT71061.1"/>
    <property type="molecule type" value="Genomic_DNA"/>
</dbReference>
<dbReference type="InterPro" id="IPR016177">
    <property type="entry name" value="DNA-bd_dom_sf"/>
</dbReference>
<organism evidence="1 2">
    <name type="scientific">Eubacterium maltosivorans</name>
    <dbReference type="NCBI Taxonomy" id="2041044"/>
    <lineage>
        <taxon>Bacteria</taxon>
        <taxon>Bacillati</taxon>
        <taxon>Bacillota</taxon>
        <taxon>Clostridia</taxon>
        <taxon>Eubacteriales</taxon>
        <taxon>Eubacteriaceae</taxon>
        <taxon>Eubacterium</taxon>
    </lineage>
</organism>